<name>A0ABD0YW57_9HEMI</name>
<organism evidence="2 3">
    <name type="scientific">Ranatra chinensis</name>
    <dbReference type="NCBI Taxonomy" id="642074"/>
    <lineage>
        <taxon>Eukaryota</taxon>
        <taxon>Metazoa</taxon>
        <taxon>Ecdysozoa</taxon>
        <taxon>Arthropoda</taxon>
        <taxon>Hexapoda</taxon>
        <taxon>Insecta</taxon>
        <taxon>Pterygota</taxon>
        <taxon>Neoptera</taxon>
        <taxon>Paraneoptera</taxon>
        <taxon>Hemiptera</taxon>
        <taxon>Heteroptera</taxon>
        <taxon>Panheteroptera</taxon>
        <taxon>Nepomorpha</taxon>
        <taxon>Nepidae</taxon>
        <taxon>Ranatrinae</taxon>
        <taxon>Ranatra</taxon>
    </lineage>
</organism>
<reference evidence="2 3" key="1">
    <citation type="submission" date="2024-07" db="EMBL/GenBank/DDBJ databases">
        <title>Chromosome-level genome assembly of the water stick insect Ranatra chinensis (Heteroptera: Nepidae).</title>
        <authorList>
            <person name="Liu X."/>
        </authorList>
    </citation>
    <scope>NUCLEOTIDE SEQUENCE [LARGE SCALE GENOMIC DNA]</scope>
    <source>
        <strain evidence="2">Cailab_2021Rc</strain>
        <tissue evidence="2">Muscle</tissue>
    </source>
</reference>
<accession>A0ABD0YW57</accession>
<evidence type="ECO:0000313" key="3">
    <source>
        <dbReference type="Proteomes" id="UP001558652"/>
    </source>
</evidence>
<dbReference type="AlphaFoldDB" id="A0ABD0YW57"/>
<sequence>MGGEGRTGGGSIMRSRNGGVCALWWLVRARLPKVRERVRACPGERDPHREGEERQKAIKERRRKRKEGESLAECVTLAKPPPNIANLSPQSTPPARCIQSVLALDASLPREHLSSTHVSPML</sequence>
<comment type="caution">
    <text evidence="2">The sequence shown here is derived from an EMBL/GenBank/DDBJ whole genome shotgun (WGS) entry which is preliminary data.</text>
</comment>
<feature type="compositionally biased region" description="Basic and acidic residues" evidence="1">
    <location>
        <begin position="42"/>
        <end position="58"/>
    </location>
</feature>
<feature type="region of interest" description="Disordered" evidence="1">
    <location>
        <begin position="42"/>
        <end position="72"/>
    </location>
</feature>
<evidence type="ECO:0000313" key="2">
    <source>
        <dbReference type="EMBL" id="KAL1123419.1"/>
    </source>
</evidence>
<dbReference type="EMBL" id="JBFDAA010000012">
    <property type="protein sequence ID" value="KAL1123419.1"/>
    <property type="molecule type" value="Genomic_DNA"/>
</dbReference>
<keyword evidence="3" id="KW-1185">Reference proteome</keyword>
<protein>
    <submittedName>
        <fullName evidence="2">Uncharacterized protein</fullName>
    </submittedName>
</protein>
<evidence type="ECO:0000256" key="1">
    <source>
        <dbReference type="SAM" id="MobiDB-lite"/>
    </source>
</evidence>
<proteinExistence type="predicted"/>
<dbReference type="Proteomes" id="UP001558652">
    <property type="component" value="Unassembled WGS sequence"/>
</dbReference>
<gene>
    <name evidence="2" type="ORF">AAG570_002499</name>
</gene>